<name>A0A9N9CCK9_9GLOM</name>
<dbReference type="AlphaFoldDB" id="A0A9N9CCK9"/>
<dbReference type="Proteomes" id="UP000789570">
    <property type="component" value="Unassembled WGS sequence"/>
</dbReference>
<organism evidence="1 2">
    <name type="scientific">Funneliformis caledonium</name>
    <dbReference type="NCBI Taxonomy" id="1117310"/>
    <lineage>
        <taxon>Eukaryota</taxon>
        <taxon>Fungi</taxon>
        <taxon>Fungi incertae sedis</taxon>
        <taxon>Mucoromycota</taxon>
        <taxon>Glomeromycotina</taxon>
        <taxon>Glomeromycetes</taxon>
        <taxon>Glomerales</taxon>
        <taxon>Glomeraceae</taxon>
        <taxon>Funneliformis</taxon>
    </lineage>
</organism>
<reference evidence="1" key="1">
    <citation type="submission" date="2021-06" db="EMBL/GenBank/DDBJ databases">
        <authorList>
            <person name="Kallberg Y."/>
            <person name="Tangrot J."/>
            <person name="Rosling A."/>
        </authorList>
    </citation>
    <scope>NUCLEOTIDE SEQUENCE</scope>
    <source>
        <strain evidence="1">UK204</strain>
    </source>
</reference>
<sequence>MSVTEAEMRAIFQEVFENNKAHLTDIKLNRRKQALPTLAVCGGSGGGQWKEVKNGEDWLEFWALFIPNWVQPISLRVHLVISDCI</sequence>
<evidence type="ECO:0000313" key="1">
    <source>
        <dbReference type="EMBL" id="CAG8595639.1"/>
    </source>
</evidence>
<comment type="caution">
    <text evidence="1">The sequence shown here is derived from an EMBL/GenBank/DDBJ whole genome shotgun (WGS) entry which is preliminary data.</text>
</comment>
<protein>
    <submittedName>
        <fullName evidence="1">3308_t:CDS:1</fullName>
    </submittedName>
</protein>
<evidence type="ECO:0000313" key="2">
    <source>
        <dbReference type="Proteomes" id="UP000789570"/>
    </source>
</evidence>
<accession>A0A9N9CCK9</accession>
<dbReference type="EMBL" id="CAJVPQ010002400">
    <property type="protein sequence ID" value="CAG8595639.1"/>
    <property type="molecule type" value="Genomic_DNA"/>
</dbReference>
<gene>
    <name evidence="1" type="ORF">FCALED_LOCUS8326</name>
</gene>
<proteinExistence type="predicted"/>
<feature type="non-terminal residue" evidence="1">
    <location>
        <position position="1"/>
    </location>
</feature>
<keyword evidence="2" id="KW-1185">Reference proteome</keyword>